<evidence type="ECO:0000256" key="6">
    <source>
        <dbReference type="ARBA" id="ARBA00022989"/>
    </source>
</evidence>
<dbReference type="InterPro" id="IPR048634">
    <property type="entry name" value="SecD_SecF_C"/>
</dbReference>
<dbReference type="InterPro" id="IPR022645">
    <property type="entry name" value="SecD/SecF_bac"/>
</dbReference>
<dbReference type="STRING" id="1121266.SAMN02745883_00430"/>
<keyword evidence="6 9" id="KW-1133">Transmembrane helix</keyword>
<dbReference type="NCBIfam" id="TIGR00916">
    <property type="entry name" value="2A0604s01"/>
    <property type="match status" value="1"/>
</dbReference>
<comment type="similarity">
    <text evidence="9">Belongs to the SecD/SecF family. SecD subfamily.</text>
</comment>
<dbReference type="Gene3D" id="1.20.1640.10">
    <property type="entry name" value="Multidrug efflux transporter AcrB transmembrane domain"/>
    <property type="match status" value="1"/>
</dbReference>
<accession>A0A1M6M0Y8</accession>
<evidence type="ECO:0000313" key="12">
    <source>
        <dbReference type="EMBL" id="SHJ77179.1"/>
    </source>
</evidence>
<gene>
    <name evidence="9" type="primary">secD</name>
    <name evidence="12" type="ORF">SAMN02745883_00430</name>
</gene>
<comment type="caution">
    <text evidence="9">Lacks conserved residue(s) required for the propagation of feature annotation.</text>
</comment>
<dbReference type="InterPro" id="IPR055344">
    <property type="entry name" value="SecD_SecF_C_bact"/>
</dbReference>
<keyword evidence="13" id="KW-1185">Reference proteome</keyword>
<dbReference type="Proteomes" id="UP000184082">
    <property type="component" value="Unassembled WGS sequence"/>
</dbReference>
<evidence type="ECO:0000256" key="7">
    <source>
        <dbReference type="ARBA" id="ARBA00023010"/>
    </source>
</evidence>
<evidence type="ECO:0000259" key="11">
    <source>
        <dbReference type="Pfam" id="PF22599"/>
    </source>
</evidence>
<evidence type="ECO:0000256" key="5">
    <source>
        <dbReference type="ARBA" id="ARBA00022927"/>
    </source>
</evidence>
<keyword evidence="4 9" id="KW-0812">Transmembrane</keyword>
<feature type="domain" description="Protein export membrane protein SecD/SecF C-terminal" evidence="10">
    <location>
        <begin position="236"/>
        <end position="403"/>
    </location>
</feature>
<dbReference type="GO" id="GO:0065002">
    <property type="term" value="P:intracellular protein transmembrane transport"/>
    <property type="evidence" value="ECO:0007669"/>
    <property type="project" value="UniProtKB-UniRule"/>
</dbReference>
<feature type="transmembrane region" description="Helical" evidence="9">
    <location>
        <begin position="376"/>
        <end position="400"/>
    </location>
</feature>
<dbReference type="RefSeq" id="WP_072965721.1">
    <property type="nucleotide sequence ID" value="NZ_FRAJ01000003.1"/>
</dbReference>
<dbReference type="Pfam" id="PF22599">
    <property type="entry name" value="SecDF_P1_head"/>
    <property type="match status" value="1"/>
</dbReference>
<dbReference type="HAMAP" id="MF_01463_B">
    <property type="entry name" value="SecD_B"/>
    <property type="match status" value="1"/>
</dbReference>
<keyword evidence="8 9" id="KW-0472">Membrane</keyword>
<feature type="transmembrane region" description="Helical" evidence="9">
    <location>
        <begin position="348"/>
        <end position="370"/>
    </location>
</feature>
<evidence type="ECO:0000256" key="1">
    <source>
        <dbReference type="ARBA" id="ARBA00004651"/>
    </source>
</evidence>
<sequence>MKMKNILILLLILAVIGLSAYTAVNGLKVGNFSINPIKDSIKLGLDIKGGVYVVLEADTDAKGEELKKIMEQTREVIRKRVDAMGLTEPNIVLEGEKRIRIELPGVKNAQEAIESIGKTAQLKFVSSDGKVILTGKDVKNAEMKFDQRTNQPVVSLELTGKGAEKFRKATKEASQLPAPKNIIAIILDNEVISAPRVNEEIPNGKAVISGNFDVKSASNLAALIRGGALPVNLIEVQTQAIGATLGIDSLKTSVNAAKIGIILVLLFMFIYYRLPGLIADIVLILYTLIVLFVFVGLKATLTLPGVAGLILSIGMAVDANVIIFERIKEELRNGKTIRASIDSGFSKALTTILDSNITTFIAALVLYYFGLGPIKGFAITLMIGILASMFTAIFVTKYILKLIVNIGQFKNTKLFGA</sequence>
<dbReference type="PANTHER" id="PTHR30081:SF1">
    <property type="entry name" value="PROTEIN TRANSLOCASE SUBUNIT SECD"/>
    <property type="match status" value="1"/>
</dbReference>
<keyword evidence="7 9" id="KW-0811">Translocation</keyword>
<dbReference type="Pfam" id="PF02355">
    <property type="entry name" value="SecD_SecF_C"/>
    <property type="match status" value="1"/>
</dbReference>
<keyword evidence="5 9" id="KW-0653">Protein transport</keyword>
<feature type="transmembrane region" description="Helical" evidence="9">
    <location>
        <begin position="256"/>
        <end position="274"/>
    </location>
</feature>
<dbReference type="FunFam" id="1.20.1640.10:FF:000004">
    <property type="entry name" value="Protein translocase subunit SecD"/>
    <property type="match status" value="1"/>
</dbReference>
<feature type="transmembrane region" description="Helical" evidence="9">
    <location>
        <begin position="307"/>
        <end position="327"/>
    </location>
</feature>
<organism evidence="12 13">
    <name type="scientific">Caminicella sporogenes DSM 14501</name>
    <dbReference type="NCBI Taxonomy" id="1121266"/>
    <lineage>
        <taxon>Bacteria</taxon>
        <taxon>Bacillati</taxon>
        <taxon>Bacillota</taxon>
        <taxon>Clostridia</taxon>
        <taxon>Peptostreptococcales</taxon>
        <taxon>Caminicellaceae</taxon>
        <taxon>Caminicella</taxon>
    </lineage>
</organism>
<dbReference type="Gene3D" id="3.30.1360.200">
    <property type="match status" value="1"/>
</dbReference>
<dbReference type="PRINTS" id="PR01755">
    <property type="entry name" value="SECFTRNLCASE"/>
</dbReference>
<dbReference type="Gene3D" id="3.30.70.3400">
    <property type="match status" value="1"/>
</dbReference>
<dbReference type="GO" id="GO:0005886">
    <property type="term" value="C:plasma membrane"/>
    <property type="evidence" value="ECO:0007669"/>
    <property type="project" value="UniProtKB-SubCell"/>
</dbReference>
<name>A0A1M6M0Y8_9FIRM</name>
<dbReference type="PANTHER" id="PTHR30081">
    <property type="entry name" value="PROTEIN-EXPORT MEMBRANE PROTEIN SEC"/>
    <property type="match status" value="1"/>
</dbReference>
<dbReference type="InterPro" id="IPR005791">
    <property type="entry name" value="SecD"/>
</dbReference>
<dbReference type="NCBIfam" id="TIGR01129">
    <property type="entry name" value="secD"/>
    <property type="match status" value="1"/>
</dbReference>
<feature type="transmembrane region" description="Helical" evidence="9">
    <location>
        <begin position="281"/>
        <end position="301"/>
    </location>
</feature>
<keyword evidence="2 9" id="KW-0813">Transport</keyword>
<dbReference type="EMBL" id="FRAJ01000003">
    <property type="protein sequence ID" value="SHJ77179.1"/>
    <property type="molecule type" value="Genomic_DNA"/>
</dbReference>
<dbReference type="GO" id="GO:0043952">
    <property type="term" value="P:protein transport by the Sec complex"/>
    <property type="evidence" value="ECO:0007669"/>
    <property type="project" value="UniProtKB-UniRule"/>
</dbReference>
<proteinExistence type="inferred from homology"/>
<dbReference type="GO" id="GO:0015450">
    <property type="term" value="F:protein-transporting ATPase activity"/>
    <property type="evidence" value="ECO:0007669"/>
    <property type="project" value="InterPro"/>
</dbReference>
<comment type="subunit">
    <text evidence="9">Forms a complex with SecF. Part of the essential Sec protein translocation apparatus which comprises SecA, SecYEG and auxiliary proteins SecDF. Other proteins may also be involved.</text>
</comment>
<dbReference type="InterPro" id="IPR054384">
    <property type="entry name" value="SecDF_P1_head"/>
</dbReference>
<keyword evidence="3 9" id="KW-1003">Cell membrane</keyword>
<evidence type="ECO:0000256" key="4">
    <source>
        <dbReference type="ARBA" id="ARBA00022692"/>
    </source>
</evidence>
<comment type="subcellular location">
    <subcellularLocation>
        <location evidence="1 9">Cell membrane</location>
        <topology evidence="1 9">Multi-pass membrane protein</topology>
    </subcellularLocation>
</comment>
<comment type="function">
    <text evidence="9">Part of the Sec protein translocase complex. Interacts with the SecYEG preprotein conducting channel. SecDF uses the proton motive force (PMF) to complete protein translocation after the ATP-dependent function of SecA.</text>
</comment>
<dbReference type="InterPro" id="IPR022813">
    <property type="entry name" value="SecD/SecF_arch_bac"/>
</dbReference>
<dbReference type="SUPFAM" id="SSF82866">
    <property type="entry name" value="Multidrug efflux transporter AcrB transmembrane domain"/>
    <property type="match status" value="1"/>
</dbReference>
<evidence type="ECO:0000256" key="3">
    <source>
        <dbReference type="ARBA" id="ARBA00022475"/>
    </source>
</evidence>
<dbReference type="GO" id="GO:0006605">
    <property type="term" value="P:protein targeting"/>
    <property type="evidence" value="ECO:0007669"/>
    <property type="project" value="UniProtKB-UniRule"/>
</dbReference>
<feature type="domain" description="SecDF P1 head subdomain" evidence="11">
    <location>
        <begin position="127"/>
        <end position="231"/>
    </location>
</feature>
<protein>
    <recommendedName>
        <fullName evidence="9">Protein translocase subunit SecD</fullName>
    </recommendedName>
</protein>
<evidence type="ECO:0000256" key="9">
    <source>
        <dbReference type="HAMAP-Rule" id="MF_01463"/>
    </source>
</evidence>
<evidence type="ECO:0000313" key="13">
    <source>
        <dbReference type="Proteomes" id="UP000184082"/>
    </source>
</evidence>
<evidence type="ECO:0000259" key="10">
    <source>
        <dbReference type="Pfam" id="PF02355"/>
    </source>
</evidence>
<evidence type="ECO:0000256" key="2">
    <source>
        <dbReference type="ARBA" id="ARBA00022448"/>
    </source>
</evidence>
<dbReference type="AlphaFoldDB" id="A0A1M6M0Y8"/>
<reference evidence="12 13" key="1">
    <citation type="submission" date="2016-11" db="EMBL/GenBank/DDBJ databases">
        <authorList>
            <person name="Jaros S."/>
            <person name="Januszkiewicz K."/>
            <person name="Wedrychowicz H."/>
        </authorList>
    </citation>
    <scope>NUCLEOTIDE SEQUENCE [LARGE SCALE GENOMIC DNA]</scope>
    <source>
        <strain evidence="12 13">DSM 14501</strain>
    </source>
</reference>
<evidence type="ECO:0000256" key="8">
    <source>
        <dbReference type="ARBA" id="ARBA00023136"/>
    </source>
</evidence>